<reference evidence="1 2" key="1">
    <citation type="submission" date="2018-06" db="EMBL/GenBank/DDBJ databases">
        <title>Actinomadura craniellae sp. nov. isolated from marine sponge Craniella sp.</title>
        <authorList>
            <person name="Li L."/>
            <person name="Xu Q.H."/>
            <person name="Lin H.W."/>
            <person name="Lu Y.H."/>
        </authorList>
    </citation>
    <scope>NUCLEOTIDE SEQUENCE [LARGE SCALE GENOMIC DNA]</scope>
    <source>
        <strain evidence="1 2">LHW63021</strain>
    </source>
</reference>
<dbReference type="OrthoDB" id="3290566at2"/>
<sequence length="173" mass="19571">MHASEAQEKLRGWFTGRLPEGWFEGPLEVVLDREEVSVVGRLPDPPRAEDVSDTEWAAAAAGQIQRFREETRERRIAIAREAEERFGRKVSWGVRCGPAREMFTTLSVPVMTRLRQPERRVLDTLVEAGVARSRSDALAWCVRLVGKNADAWLSELREALQHVERARAAGPDL</sequence>
<dbReference type="EMBL" id="QLYX01000006">
    <property type="protein sequence ID" value="RAY14374.1"/>
    <property type="molecule type" value="Genomic_DNA"/>
</dbReference>
<evidence type="ECO:0000313" key="2">
    <source>
        <dbReference type="Proteomes" id="UP000251891"/>
    </source>
</evidence>
<dbReference type="RefSeq" id="WP_111868069.1">
    <property type="nucleotide sequence ID" value="NZ_QLYX01000006.1"/>
</dbReference>
<dbReference type="AlphaFoldDB" id="A0A365H5J4"/>
<evidence type="ECO:0000313" key="1">
    <source>
        <dbReference type="EMBL" id="RAY14374.1"/>
    </source>
</evidence>
<name>A0A365H5J4_9ACTN</name>
<keyword evidence="2" id="KW-1185">Reference proteome</keyword>
<gene>
    <name evidence="1" type="ORF">DPM19_15535</name>
</gene>
<comment type="caution">
    <text evidence="1">The sequence shown here is derived from an EMBL/GenBank/DDBJ whole genome shotgun (WGS) entry which is preliminary data.</text>
</comment>
<protein>
    <recommendedName>
        <fullName evidence="3">Smu12A</fullName>
    </recommendedName>
</protein>
<proteinExistence type="predicted"/>
<dbReference type="Proteomes" id="UP000251891">
    <property type="component" value="Unassembled WGS sequence"/>
</dbReference>
<evidence type="ECO:0008006" key="3">
    <source>
        <dbReference type="Google" id="ProtNLM"/>
    </source>
</evidence>
<accession>A0A365H5J4</accession>
<organism evidence="1 2">
    <name type="scientific">Actinomadura craniellae</name>
    <dbReference type="NCBI Taxonomy" id="2231787"/>
    <lineage>
        <taxon>Bacteria</taxon>
        <taxon>Bacillati</taxon>
        <taxon>Actinomycetota</taxon>
        <taxon>Actinomycetes</taxon>
        <taxon>Streptosporangiales</taxon>
        <taxon>Thermomonosporaceae</taxon>
        <taxon>Actinomadura</taxon>
    </lineage>
</organism>